<dbReference type="Proteomes" id="UP001222325">
    <property type="component" value="Unassembled WGS sequence"/>
</dbReference>
<feature type="region of interest" description="Disordered" evidence="1">
    <location>
        <begin position="180"/>
        <end position="207"/>
    </location>
</feature>
<protein>
    <submittedName>
        <fullName evidence="2">Uncharacterized protein</fullName>
    </submittedName>
</protein>
<dbReference type="EMBL" id="JARJCN010000011">
    <property type="protein sequence ID" value="KAJ7096598.1"/>
    <property type="molecule type" value="Genomic_DNA"/>
</dbReference>
<evidence type="ECO:0000313" key="2">
    <source>
        <dbReference type="EMBL" id="KAJ7096598.1"/>
    </source>
</evidence>
<name>A0AAD6XY46_9AGAR</name>
<gene>
    <name evidence="2" type="ORF">B0H15DRAFT_825696</name>
</gene>
<evidence type="ECO:0000256" key="1">
    <source>
        <dbReference type="SAM" id="MobiDB-lite"/>
    </source>
</evidence>
<evidence type="ECO:0000313" key="3">
    <source>
        <dbReference type="Proteomes" id="UP001222325"/>
    </source>
</evidence>
<dbReference type="AlphaFoldDB" id="A0AAD6XY46"/>
<organism evidence="2 3">
    <name type="scientific">Mycena belliarum</name>
    <dbReference type="NCBI Taxonomy" id="1033014"/>
    <lineage>
        <taxon>Eukaryota</taxon>
        <taxon>Fungi</taxon>
        <taxon>Dikarya</taxon>
        <taxon>Basidiomycota</taxon>
        <taxon>Agaricomycotina</taxon>
        <taxon>Agaricomycetes</taxon>
        <taxon>Agaricomycetidae</taxon>
        <taxon>Agaricales</taxon>
        <taxon>Marasmiineae</taxon>
        <taxon>Mycenaceae</taxon>
        <taxon>Mycena</taxon>
    </lineage>
</organism>
<reference evidence="2" key="1">
    <citation type="submission" date="2023-03" db="EMBL/GenBank/DDBJ databases">
        <title>Massive genome expansion in bonnet fungi (Mycena s.s.) driven by repeated elements and novel gene families across ecological guilds.</title>
        <authorList>
            <consortium name="Lawrence Berkeley National Laboratory"/>
            <person name="Harder C.B."/>
            <person name="Miyauchi S."/>
            <person name="Viragh M."/>
            <person name="Kuo A."/>
            <person name="Thoen E."/>
            <person name="Andreopoulos B."/>
            <person name="Lu D."/>
            <person name="Skrede I."/>
            <person name="Drula E."/>
            <person name="Henrissat B."/>
            <person name="Morin E."/>
            <person name="Kohler A."/>
            <person name="Barry K."/>
            <person name="LaButti K."/>
            <person name="Morin E."/>
            <person name="Salamov A."/>
            <person name="Lipzen A."/>
            <person name="Mereny Z."/>
            <person name="Hegedus B."/>
            <person name="Baldrian P."/>
            <person name="Stursova M."/>
            <person name="Weitz H."/>
            <person name="Taylor A."/>
            <person name="Grigoriev I.V."/>
            <person name="Nagy L.G."/>
            <person name="Martin F."/>
            <person name="Kauserud H."/>
        </authorList>
    </citation>
    <scope>NUCLEOTIDE SEQUENCE</scope>
    <source>
        <strain evidence="2">CBHHK173m</strain>
    </source>
</reference>
<proteinExistence type="predicted"/>
<sequence length="355" mass="38827">MSESQSSTTILPAVGACVVFTIDPVASLDPETLEDSEAVKACMALANKPYVGVVAERMGIYQPWNPDNGCMIGFLLQGRPKSIPSKSIESSMSIPIAPMTIRDHPSSRNPLNPTNPLPWNDCYLSTFWSAKVLSPTLMTETPIACKLTSDEKRQLDRFLEADLERHDILAAALPSGFCSADSGDAAKEPGAPHPAPLTEHTAHSPSSDLRAMVPAEARGMLFSSPIDRPAVDDETESVKELMDYIFSNPASEMSITVNFTNDLSVVKELNDPADYYNELKALARIREESQLRLASARALAIKEAADLNAKYDEPTINMLLARPQRRGRLSRFASATKKRIAGTVRPLLRSLCLRK</sequence>
<comment type="caution">
    <text evidence="2">The sequence shown here is derived from an EMBL/GenBank/DDBJ whole genome shotgun (WGS) entry which is preliminary data.</text>
</comment>
<keyword evidence="3" id="KW-1185">Reference proteome</keyword>
<accession>A0AAD6XY46</accession>